<evidence type="ECO:0000256" key="1">
    <source>
        <dbReference type="ARBA" id="ARBA00005091"/>
    </source>
</evidence>
<reference evidence="12 13" key="1">
    <citation type="submission" date="2019-08" db="EMBL/GenBank/DDBJ databases">
        <title>100 year-old enigma solved: identification of Planctomyces bekefii, the type genus and species of the phylum Planctomycetes.</title>
        <authorList>
            <person name="Svetlana D.N."/>
            <person name="Overmann J."/>
        </authorList>
    </citation>
    <scope>NUCLEOTIDE SEQUENCE [LARGE SCALE GENOMIC DNA]</scope>
    <source>
        <strain evidence="12">Phe10_nw2017</strain>
    </source>
</reference>
<comment type="similarity">
    <text evidence="2 11">Belongs to the HisA/HisF family.</text>
</comment>
<dbReference type="Gene3D" id="3.20.20.70">
    <property type="entry name" value="Aldolase class I"/>
    <property type="match status" value="1"/>
</dbReference>
<keyword evidence="5 11" id="KW-0028">Amino-acid biosynthesis</keyword>
<evidence type="ECO:0000256" key="5">
    <source>
        <dbReference type="ARBA" id="ARBA00022605"/>
    </source>
</evidence>
<dbReference type="InterPro" id="IPR006062">
    <property type="entry name" value="His_biosynth"/>
</dbReference>
<evidence type="ECO:0000256" key="10">
    <source>
        <dbReference type="ARBA" id="ARBA00047838"/>
    </source>
</evidence>
<dbReference type="Pfam" id="PF00977">
    <property type="entry name" value="His_biosynth"/>
    <property type="match status" value="1"/>
</dbReference>
<dbReference type="InterPro" id="IPR050064">
    <property type="entry name" value="IGPS_HisA/HisF"/>
</dbReference>
<evidence type="ECO:0000256" key="2">
    <source>
        <dbReference type="ARBA" id="ARBA00009667"/>
    </source>
</evidence>
<dbReference type="PANTHER" id="PTHR21235">
    <property type="entry name" value="IMIDAZOLE GLYCEROL PHOSPHATE SYNTHASE SUBUNIT HISF/H IGP SYNTHASE SUBUNIT HISF/H"/>
    <property type="match status" value="1"/>
</dbReference>
<dbReference type="GO" id="GO:0000105">
    <property type="term" value="P:L-histidine biosynthetic process"/>
    <property type="evidence" value="ECO:0007669"/>
    <property type="project" value="UniProtKB-UniPathway"/>
</dbReference>
<name>A0A5C6M5H3_9PLAN</name>
<dbReference type="Proteomes" id="UP000321083">
    <property type="component" value="Unassembled WGS sequence"/>
</dbReference>
<dbReference type="AlphaFoldDB" id="A0A5C6M5H3"/>
<sequence length="286" mass="30615">MSMVRVIARLDIKGPSLVKGIRLEGLRVLGDPETFARHYYEAGADELICQDAVASLYGRNSLCEIISRISREVFIPLTVGGGLRSLDDIRAVLSAGADKVAINTAAIHDPELIREASRRFGSSTIVVAIEAGKQANGSWLAFTDNGREHTGVDALQWAAQAEELGAGEILATSIDHEGTGEGFDLELCRKMTAAVRIPVIAHGGPGKTEHVVDVVKNCSVSAVAVSSILHYEAIHSIQSRSANTPEGNREFLQSRRSVSHVRPCTIPQLKQALLNAGAVCRMEDAA</sequence>
<evidence type="ECO:0000313" key="13">
    <source>
        <dbReference type="Proteomes" id="UP000321083"/>
    </source>
</evidence>
<organism evidence="12 13">
    <name type="scientific">Planctomyces bekefii</name>
    <dbReference type="NCBI Taxonomy" id="1653850"/>
    <lineage>
        <taxon>Bacteria</taxon>
        <taxon>Pseudomonadati</taxon>
        <taxon>Planctomycetota</taxon>
        <taxon>Planctomycetia</taxon>
        <taxon>Planctomycetales</taxon>
        <taxon>Planctomycetaceae</taxon>
        <taxon>Planctomyces</taxon>
    </lineage>
</organism>
<comment type="subunit">
    <text evidence="3">Heterodimer of HisH and HisF.</text>
</comment>
<evidence type="ECO:0000256" key="3">
    <source>
        <dbReference type="ARBA" id="ARBA00011152"/>
    </source>
</evidence>
<proteinExistence type="inferred from homology"/>
<comment type="pathway">
    <text evidence="1">Amino-acid biosynthesis; L-histidine biosynthesis; L-histidine from 5-phospho-alpha-D-ribose 1-diphosphate: step 5/9.</text>
</comment>
<comment type="caution">
    <text evidence="12">The sequence shown here is derived from an EMBL/GenBank/DDBJ whole genome shotgun (WGS) entry which is preliminary data.</text>
</comment>
<comment type="function">
    <text evidence="8">IGPS catalyzes the conversion of PRFAR and glutamine to IGP, AICAR and glutamate. The HisF subunit catalyzes the cyclization activity that produces IGP and AICAR from PRFAR using the ammonia provided by the HisH subunit.</text>
</comment>
<dbReference type="InterPro" id="IPR011060">
    <property type="entry name" value="RibuloseP-bd_barrel"/>
</dbReference>
<dbReference type="EMBL" id="SRHE01000156">
    <property type="protein sequence ID" value="TWW09878.1"/>
    <property type="molecule type" value="Genomic_DNA"/>
</dbReference>
<evidence type="ECO:0000256" key="9">
    <source>
        <dbReference type="ARBA" id="ARBA00030264"/>
    </source>
</evidence>
<gene>
    <name evidence="12" type="primary">hisF</name>
    <name evidence="12" type="ORF">E3A20_09940</name>
</gene>
<evidence type="ECO:0000256" key="11">
    <source>
        <dbReference type="RuleBase" id="RU003657"/>
    </source>
</evidence>
<dbReference type="InterPro" id="IPR013785">
    <property type="entry name" value="Aldolase_TIM"/>
</dbReference>
<keyword evidence="13" id="KW-1185">Reference proteome</keyword>
<dbReference type="PANTHER" id="PTHR21235:SF2">
    <property type="entry name" value="IMIDAZOLE GLYCEROL PHOSPHATE SYNTHASE HISHF"/>
    <property type="match status" value="1"/>
</dbReference>
<keyword evidence="6 11" id="KW-0368">Histidine biosynthesis</keyword>
<dbReference type="UniPathway" id="UPA00031">
    <property type="reaction ID" value="UER00010"/>
</dbReference>
<dbReference type="GO" id="GO:0016829">
    <property type="term" value="F:lyase activity"/>
    <property type="evidence" value="ECO:0007669"/>
    <property type="project" value="UniProtKB-KW"/>
</dbReference>
<evidence type="ECO:0000256" key="6">
    <source>
        <dbReference type="ARBA" id="ARBA00023102"/>
    </source>
</evidence>
<dbReference type="EC" id="4.3.2.10" evidence="4"/>
<protein>
    <recommendedName>
        <fullName evidence="4">imidazole glycerol-phosphate synthase</fullName>
        <ecNumber evidence="4">4.3.2.10</ecNumber>
    </recommendedName>
    <alternativeName>
        <fullName evidence="9">IGP synthase cyclase subunit</fullName>
    </alternativeName>
</protein>
<evidence type="ECO:0000256" key="8">
    <source>
        <dbReference type="ARBA" id="ARBA00025475"/>
    </source>
</evidence>
<dbReference type="CDD" id="cd04731">
    <property type="entry name" value="HisF"/>
    <property type="match status" value="1"/>
</dbReference>
<evidence type="ECO:0000256" key="7">
    <source>
        <dbReference type="ARBA" id="ARBA00023239"/>
    </source>
</evidence>
<evidence type="ECO:0000313" key="12">
    <source>
        <dbReference type="EMBL" id="TWW09878.1"/>
    </source>
</evidence>
<dbReference type="GO" id="GO:0000107">
    <property type="term" value="F:imidazoleglycerol-phosphate synthase activity"/>
    <property type="evidence" value="ECO:0007669"/>
    <property type="project" value="InterPro"/>
</dbReference>
<dbReference type="SUPFAM" id="SSF51366">
    <property type="entry name" value="Ribulose-phoshate binding barrel"/>
    <property type="match status" value="1"/>
</dbReference>
<reference evidence="12 13" key="2">
    <citation type="submission" date="2019-08" db="EMBL/GenBank/DDBJ databases">
        <authorList>
            <person name="Henke P."/>
        </authorList>
    </citation>
    <scope>NUCLEOTIDE SEQUENCE [LARGE SCALE GENOMIC DNA]</scope>
    <source>
        <strain evidence="12">Phe10_nw2017</strain>
    </source>
</reference>
<accession>A0A5C6M5H3</accession>
<keyword evidence="7" id="KW-0456">Lyase</keyword>
<evidence type="ECO:0000256" key="4">
    <source>
        <dbReference type="ARBA" id="ARBA00012809"/>
    </source>
</evidence>
<dbReference type="InterPro" id="IPR004651">
    <property type="entry name" value="HisF"/>
</dbReference>
<comment type="catalytic activity">
    <reaction evidence="10">
        <text>5-[(5-phospho-1-deoxy-D-ribulos-1-ylimino)methylamino]-1-(5-phospho-beta-D-ribosyl)imidazole-4-carboxamide + L-glutamine = D-erythro-1-(imidazol-4-yl)glycerol 3-phosphate + 5-amino-1-(5-phospho-beta-D-ribosyl)imidazole-4-carboxamide + L-glutamate + H(+)</text>
        <dbReference type="Rhea" id="RHEA:24793"/>
        <dbReference type="ChEBI" id="CHEBI:15378"/>
        <dbReference type="ChEBI" id="CHEBI:29985"/>
        <dbReference type="ChEBI" id="CHEBI:58278"/>
        <dbReference type="ChEBI" id="CHEBI:58359"/>
        <dbReference type="ChEBI" id="CHEBI:58475"/>
        <dbReference type="ChEBI" id="CHEBI:58525"/>
        <dbReference type="EC" id="4.3.2.10"/>
    </reaction>
</comment>